<dbReference type="Proteomes" id="UP000265520">
    <property type="component" value="Unassembled WGS sequence"/>
</dbReference>
<accession>A0A392UHQ5</accession>
<protein>
    <submittedName>
        <fullName evidence="1">Uncharacterized protein</fullName>
    </submittedName>
</protein>
<proteinExistence type="predicted"/>
<organism evidence="1 2">
    <name type="scientific">Trifolium medium</name>
    <dbReference type="NCBI Taxonomy" id="97028"/>
    <lineage>
        <taxon>Eukaryota</taxon>
        <taxon>Viridiplantae</taxon>
        <taxon>Streptophyta</taxon>
        <taxon>Embryophyta</taxon>
        <taxon>Tracheophyta</taxon>
        <taxon>Spermatophyta</taxon>
        <taxon>Magnoliopsida</taxon>
        <taxon>eudicotyledons</taxon>
        <taxon>Gunneridae</taxon>
        <taxon>Pentapetalae</taxon>
        <taxon>rosids</taxon>
        <taxon>fabids</taxon>
        <taxon>Fabales</taxon>
        <taxon>Fabaceae</taxon>
        <taxon>Papilionoideae</taxon>
        <taxon>50 kb inversion clade</taxon>
        <taxon>NPAAA clade</taxon>
        <taxon>Hologalegina</taxon>
        <taxon>IRL clade</taxon>
        <taxon>Trifolieae</taxon>
        <taxon>Trifolium</taxon>
    </lineage>
</organism>
<evidence type="ECO:0000313" key="2">
    <source>
        <dbReference type="Proteomes" id="UP000265520"/>
    </source>
</evidence>
<reference evidence="1 2" key="1">
    <citation type="journal article" date="2018" name="Front. Plant Sci.">
        <title>Red Clover (Trifolium pratense) and Zigzag Clover (T. medium) - A Picture of Genomic Similarities and Differences.</title>
        <authorList>
            <person name="Dluhosova J."/>
            <person name="Istvanek J."/>
            <person name="Nedelnik J."/>
            <person name="Repkova J."/>
        </authorList>
    </citation>
    <scope>NUCLEOTIDE SEQUENCE [LARGE SCALE GENOMIC DNA]</scope>
    <source>
        <strain evidence="2">cv. 10/8</strain>
        <tissue evidence="1">Leaf</tissue>
    </source>
</reference>
<keyword evidence="2" id="KW-1185">Reference proteome</keyword>
<name>A0A392UHQ5_9FABA</name>
<dbReference type="EMBL" id="LXQA010832151">
    <property type="protein sequence ID" value="MCI73143.1"/>
    <property type="molecule type" value="Genomic_DNA"/>
</dbReference>
<comment type="caution">
    <text evidence="1">The sequence shown here is derived from an EMBL/GenBank/DDBJ whole genome shotgun (WGS) entry which is preliminary data.</text>
</comment>
<evidence type="ECO:0000313" key="1">
    <source>
        <dbReference type="EMBL" id="MCI73143.1"/>
    </source>
</evidence>
<feature type="non-terminal residue" evidence="1">
    <location>
        <position position="18"/>
    </location>
</feature>
<dbReference type="AlphaFoldDB" id="A0A392UHQ5"/>
<sequence length="18" mass="1946">MKEVDAENCPVLGVEALE</sequence>